<feature type="signal peptide" evidence="1">
    <location>
        <begin position="1"/>
        <end position="21"/>
    </location>
</feature>
<keyword evidence="4" id="KW-1185">Reference proteome</keyword>
<feature type="chain" id="PRO_5040768118" description="Porin" evidence="1">
    <location>
        <begin position="22"/>
        <end position="392"/>
    </location>
</feature>
<reference evidence="2 5" key="1">
    <citation type="submission" date="2022-07" db="EMBL/GenBank/DDBJ databases">
        <authorList>
            <person name="Criscuolo A."/>
        </authorList>
    </citation>
    <scope>NUCLEOTIDE SEQUENCE</scope>
    <source>
        <strain evidence="5">CIP 111951</strain>
        <strain evidence="2">CIP111854</strain>
        <strain evidence="3">CIP111951</strain>
    </source>
</reference>
<organism evidence="2 4">
    <name type="scientific">Pseudoalteromonas holothuriae</name>
    <dbReference type="NCBI Taxonomy" id="2963714"/>
    <lineage>
        <taxon>Bacteria</taxon>
        <taxon>Pseudomonadati</taxon>
        <taxon>Pseudomonadota</taxon>
        <taxon>Gammaproteobacteria</taxon>
        <taxon>Alteromonadales</taxon>
        <taxon>Pseudoalteromonadaceae</taxon>
        <taxon>Pseudoalteromonas</taxon>
    </lineage>
</organism>
<protein>
    <recommendedName>
        <fullName evidence="6">Porin</fullName>
    </recommendedName>
</protein>
<dbReference type="AlphaFoldDB" id="A0A9W4QQV7"/>
<evidence type="ECO:0000313" key="3">
    <source>
        <dbReference type="EMBL" id="CAH9067343.1"/>
    </source>
</evidence>
<sequence>MNTLKKTFLCSLFVLPSLAQAVNIAGKVGAQSRFFTHDEKLQSSLFAEPELYWSDEERRNSFTFKLFARYDALDDERTHLDIREAIWLHVGDSWEFRAGIGKIFWGVTESNHLVDVINQTDLVESIDGEEKLGQPMLQGTILRDWGVLSAFVLPGFRDRTFPGIDGRLTGQIVIDTHNPLYEDSDKKDHFDYALRYSNSIDIFDFGLSWFKGTNRDPRIVYQSLENNLHQPSGIPLYDQMQQLGVDAQATIGNWLWKIEAIARDDSIGNFGAFTAGFEYTMVGFVDITDLGLLMEYNRHSRNERSPSPLQNDIFVGARLAFNDVQSSQLLIGYTQDLTESSSKSAFIEGSRRLGESWKLTLDVRLFTTDNPTMPLYGIKNDDYGSVTLEYYF</sequence>
<proteinExistence type="predicted"/>
<dbReference type="RefSeq" id="WP_261595097.1">
    <property type="nucleotide sequence ID" value="NZ_CAMAPC010000001.1"/>
</dbReference>
<dbReference type="Proteomes" id="UP001152467">
    <property type="component" value="Unassembled WGS sequence"/>
</dbReference>
<accession>A0A9W4QQV7</accession>
<evidence type="ECO:0000256" key="1">
    <source>
        <dbReference type="SAM" id="SignalP"/>
    </source>
</evidence>
<gene>
    <name evidence="2" type="ORF">PSECIP111854_00209</name>
    <name evidence="3" type="ORF">PSECIP111951_03767</name>
</gene>
<name>A0A9W4QQV7_9GAMM</name>
<evidence type="ECO:0000313" key="5">
    <source>
        <dbReference type="Proteomes" id="UP001152485"/>
    </source>
</evidence>
<evidence type="ECO:0000313" key="2">
    <source>
        <dbReference type="EMBL" id="CAH9049564.1"/>
    </source>
</evidence>
<dbReference type="EMBL" id="CAMAPD010000025">
    <property type="protein sequence ID" value="CAH9067343.1"/>
    <property type="molecule type" value="Genomic_DNA"/>
</dbReference>
<dbReference type="EMBL" id="CAMAPC010000001">
    <property type="protein sequence ID" value="CAH9049564.1"/>
    <property type="molecule type" value="Genomic_DNA"/>
</dbReference>
<comment type="caution">
    <text evidence="2">The sequence shown here is derived from an EMBL/GenBank/DDBJ whole genome shotgun (WGS) entry which is preliminary data.</text>
</comment>
<keyword evidence="1" id="KW-0732">Signal</keyword>
<evidence type="ECO:0008006" key="6">
    <source>
        <dbReference type="Google" id="ProtNLM"/>
    </source>
</evidence>
<dbReference type="Proteomes" id="UP001152485">
    <property type="component" value="Unassembled WGS sequence"/>
</dbReference>
<evidence type="ECO:0000313" key="4">
    <source>
        <dbReference type="Proteomes" id="UP001152467"/>
    </source>
</evidence>